<accession>A0ABR4KX28</accession>
<feature type="region of interest" description="Disordered" evidence="1">
    <location>
        <begin position="1"/>
        <end position="26"/>
    </location>
</feature>
<comment type="caution">
    <text evidence="2">The sequence shown here is derived from an EMBL/GenBank/DDBJ whole genome shotgun (WGS) entry which is preliminary data.</text>
</comment>
<proteinExistence type="predicted"/>
<gene>
    <name evidence="2" type="ORF">BJY01DRAFT_194684</name>
</gene>
<evidence type="ECO:0000256" key="1">
    <source>
        <dbReference type="SAM" id="MobiDB-lite"/>
    </source>
</evidence>
<dbReference type="EMBL" id="JBFXLU010000009">
    <property type="protein sequence ID" value="KAL2855837.1"/>
    <property type="molecule type" value="Genomic_DNA"/>
</dbReference>
<protein>
    <submittedName>
        <fullName evidence="2">Uncharacterized protein</fullName>
    </submittedName>
</protein>
<dbReference type="Proteomes" id="UP001610446">
    <property type="component" value="Unassembled WGS sequence"/>
</dbReference>
<feature type="region of interest" description="Disordered" evidence="1">
    <location>
        <begin position="130"/>
        <end position="152"/>
    </location>
</feature>
<evidence type="ECO:0000313" key="3">
    <source>
        <dbReference type="Proteomes" id="UP001610446"/>
    </source>
</evidence>
<keyword evidence="3" id="KW-1185">Reference proteome</keyword>
<reference evidence="2 3" key="1">
    <citation type="submission" date="2024-07" db="EMBL/GenBank/DDBJ databases">
        <title>Section-level genome sequencing and comparative genomics of Aspergillus sections Usti and Cavernicolus.</title>
        <authorList>
            <consortium name="Lawrence Berkeley National Laboratory"/>
            <person name="Nybo J.L."/>
            <person name="Vesth T.C."/>
            <person name="Theobald S."/>
            <person name="Frisvad J.C."/>
            <person name="Larsen T.O."/>
            <person name="Kjaerboelling I."/>
            <person name="Rothschild-Mancinelli K."/>
            <person name="Lyhne E.K."/>
            <person name="Kogle M.E."/>
            <person name="Barry K."/>
            <person name="Clum A."/>
            <person name="Na H."/>
            <person name="Ledsgaard L."/>
            <person name="Lin J."/>
            <person name="Lipzen A."/>
            <person name="Kuo A."/>
            <person name="Riley R."/>
            <person name="Mondo S."/>
            <person name="Labutti K."/>
            <person name="Haridas S."/>
            <person name="Pangalinan J."/>
            <person name="Salamov A.A."/>
            <person name="Simmons B.A."/>
            <person name="Magnuson J.K."/>
            <person name="Chen J."/>
            <person name="Drula E."/>
            <person name="Henrissat B."/>
            <person name="Wiebenga A."/>
            <person name="Lubbers R.J."/>
            <person name="Gomes A.C."/>
            <person name="Makela M.R."/>
            <person name="Stajich J."/>
            <person name="Grigoriev I.V."/>
            <person name="Mortensen U.H."/>
            <person name="De Vries R.P."/>
            <person name="Baker S.E."/>
            <person name="Andersen M.R."/>
        </authorList>
    </citation>
    <scope>NUCLEOTIDE SEQUENCE [LARGE SCALE GENOMIC DNA]</scope>
    <source>
        <strain evidence="2 3">CBS 123904</strain>
    </source>
</reference>
<sequence>MTQRAKPWDGSSLTGHRKRDKENRRAREAGKALIINIRIRRGQGRHFGRFSRPLAISSWCWGLSAPSDHPGACDGAASDKEPCELVKGGESKNRSAAPIPGKVALITLLLPFALFCRLTGVSCDTVISDRPGPPVSGTHRPPPHFELSATHR</sequence>
<evidence type="ECO:0000313" key="2">
    <source>
        <dbReference type="EMBL" id="KAL2855837.1"/>
    </source>
</evidence>
<organism evidence="2 3">
    <name type="scientific">Aspergillus pseudoustus</name>
    <dbReference type="NCBI Taxonomy" id="1810923"/>
    <lineage>
        <taxon>Eukaryota</taxon>
        <taxon>Fungi</taxon>
        <taxon>Dikarya</taxon>
        <taxon>Ascomycota</taxon>
        <taxon>Pezizomycotina</taxon>
        <taxon>Eurotiomycetes</taxon>
        <taxon>Eurotiomycetidae</taxon>
        <taxon>Eurotiales</taxon>
        <taxon>Aspergillaceae</taxon>
        <taxon>Aspergillus</taxon>
        <taxon>Aspergillus subgen. Nidulantes</taxon>
    </lineage>
</organism>
<name>A0ABR4KX28_9EURO</name>